<dbReference type="InterPro" id="IPR000182">
    <property type="entry name" value="GNAT_dom"/>
</dbReference>
<dbReference type="Proteomes" id="UP000438773">
    <property type="component" value="Unassembled WGS sequence"/>
</dbReference>
<dbReference type="GO" id="GO:0016747">
    <property type="term" value="F:acyltransferase activity, transferring groups other than amino-acyl groups"/>
    <property type="evidence" value="ECO:0007669"/>
    <property type="project" value="InterPro"/>
</dbReference>
<evidence type="ECO:0000313" key="3">
    <source>
        <dbReference type="EMBL" id="KAB4124783.1"/>
    </source>
</evidence>
<dbReference type="Pfam" id="PF13302">
    <property type="entry name" value="Acetyltransf_3"/>
    <property type="match status" value="1"/>
</dbReference>
<dbReference type="Proteomes" id="UP000441711">
    <property type="component" value="Unassembled WGS sequence"/>
</dbReference>
<feature type="domain" description="N-acetyltransferase" evidence="1">
    <location>
        <begin position="13"/>
        <end position="138"/>
    </location>
</feature>
<comment type="caution">
    <text evidence="3">The sequence shown here is derived from an EMBL/GenBank/DDBJ whole genome shotgun (WGS) entry which is preliminary data.</text>
</comment>
<evidence type="ECO:0000313" key="5">
    <source>
        <dbReference type="Proteomes" id="UP000441711"/>
    </source>
</evidence>
<dbReference type="AlphaFoldDB" id="A0A6I0JUQ0"/>
<evidence type="ECO:0000259" key="1">
    <source>
        <dbReference type="Pfam" id="PF13302"/>
    </source>
</evidence>
<name>A0A6I0JUQ0_BACUN</name>
<dbReference type="RefSeq" id="WP_117713444.1">
    <property type="nucleotide sequence ID" value="NZ_CAXVJK010000014.1"/>
</dbReference>
<dbReference type="PANTHER" id="PTHR43415">
    <property type="entry name" value="SPERMIDINE N(1)-ACETYLTRANSFERASE"/>
    <property type="match status" value="1"/>
</dbReference>
<sequence length="182" mass="21171">MVYYKAIEGKFVHLRAVQLEDAEFILKIRNDKEISKYLPPLDITIEQQKSWISKQRNDSDSYYFIFTNNKGESLGTISVYNIDNEHAEVGRFCSFGDSVQNMEAALLCDDFIFYTLGLSYLEIWVYKENKPIISLNQGFGCKWYGENVGDSGELFLFGKMTKEDYEKKTLKIRKNISIVKAY</sequence>
<reference evidence="4 5" key="1">
    <citation type="journal article" date="2019" name="Nat. Med.">
        <title>A library of human gut bacterial isolates paired with longitudinal multiomics data enables mechanistic microbiome research.</title>
        <authorList>
            <person name="Poyet M."/>
            <person name="Groussin M."/>
            <person name="Gibbons S.M."/>
            <person name="Avila-Pacheco J."/>
            <person name="Jiang X."/>
            <person name="Kearney S.M."/>
            <person name="Perrotta A.R."/>
            <person name="Berdy B."/>
            <person name="Zhao S."/>
            <person name="Lieberman T.D."/>
            <person name="Swanson P.K."/>
            <person name="Smith M."/>
            <person name="Roesemann S."/>
            <person name="Alexander J.E."/>
            <person name="Rich S.A."/>
            <person name="Livny J."/>
            <person name="Vlamakis H."/>
            <person name="Clish C."/>
            <person name="Bullock K."/>
            <person name="Deik A."/>
            <person name="Scott J."/>
            <person name="Pierce K.A."/>
            <person name="Xavier R.J."/>
            <person name="Alm E.J."/>
        </authorList>
    </citation>
    <scope>NUCLEOTIDE SEQUENCE [LARGE SCALE GENOMIC DNA]</scope>
    <source>
        <strain evidence="2 5">BIOML-A36</strain>
        <strain evidence="3 4">BIOML-A37</strain>
    </source>
</reference>
<protein>
    <submittedName>
        <fullName evidence="3">GNAT family N-acetyltransferase</fullName>
    </submittedName>
</protein>
<dbReference type="InterPro" id="IPR016181">
    <property type="entry name" value="Acyl_CoA_acyltransferase"/>
</dbReference>
<evidence type="ECO:0000313" key="2">
    <source>
        <dbReference type="EMBL" id="KAB4108989.1"/>
    </source>
</evidence>
<evidence type="ECO:0000313" key="4">
    <source>
        <dbReference type="Proteomes" id="UP000438773"/>
    </source>
</evidence>
<keyword evidence="3" id="KW-0808">Transferase</keyword>
<dbReference type="Gene3D" id="3.40.630.30">
    <property type="match status" value="1"/>
</dbReference>
<organism evidence="3 4">
    <name type="scientific">Bacteroides uniformis</name>
    <dbReference type="NCBI Taxonomy" id="820"/>
    <lineage>
        <taxon>Bacteria</taxon>
        <taxon>Pseudomonadati</taxon>
        <taxon>Bacteroidota</taxon>
        <taxon>Bacteroidia</taxon>
        <taxon>Bacteroidales</taxon>
        <taxon>Bacteroidaceae</taxon>
        <taxon>Bacteroides</taxon>
    </lineage>
</organism>
<dbReference type="EMBL" id="WCUQ01000005">
    <property type="protein sequence ID" value="KAB4124783.1"/>
    <property type="molecule type" value="Genomic_DNA"/>
</dbReference>
<dbReference type="EMBL" id="WCUP01000007">
    <property type="protein sequence ID" value="KAB4108989.1"/>
    <property type="molecule type" value="Genomic_DNA"/>
</dbReference>
<dbReference type="PANTHER" id="PTHR43415:SF3">
    <property type="entry name" value="GNAT-FAMILY ACETYLTRANSFERASE"/>
    <property type="match status" value="1"/>
</dbReference>
<accession>A0A6I0JUQ0</accession>
<dbReference type="SUPFAM" id="SSF55729">
    <property type="entry name" value="Acyl-CoA N-acyltransferases (Nat)"/>
    <property type="match status" value="1"/>
</dbReference>
<gene>
    <name evidence="2" type="ORF">GAQ70_10555</name>
    <name evidence="3" type="ORF">GAQ75_09315</name>
</gene>
<proteinExistence type="predicted"/>